<dbReference type="Proteomes" id="UP000824533">
    <property type="component" value="Linkage Group LG21"/>
</dbReference>
<comment type="caution">
    <text evidence="1">The sequence shown here is derived from an EMBL/GenBank/DDBJ whole genome shotgun (WGS) entry which is preliminary data.</text>
</comment>
<sequence length="719" mass="81914">MFLAILTLSVLSPLISTLSIGTVSEQNVIEPHANASEFFPDWVPFKNKHGEDLGEFVQVEAKPKPKKRLALPVNFILRAVAEPEGDDYYDKGQGESENEDDFEKKEWSDLNRPVNEVSVNHTAISEIDDVVDIINKNPNDPILEALNRGIVKNDKIEPEKVDEESEVKEEKQKDIEEDKISEKTGKEKEKDEEDYDEGSSEKNKTEIKNDEQIEAEAKKARILDSVDQLKERHAQEQRVISEKIREEELFSEERERDKIPPVERQDKYNIRRKSKHTPEDYDEYNEAESLEEKYKKQREQTSTTETPKRMLKKKRKKTTEPGKLSVFRNPRVFMMYDDEGQEVTTAKPTKTPTRGKDRFSSKYQSTPKTDVEESERISLLPDDTESKEGEPTKFFPKKRKGTKKRIRLTSPATDSTVAETIPNRLAKELTTLDTTGYTTAVEVDTQTAADVTSRGEDAAPSASNANTEVKDAVPASSDHKKAAGKVENYSREKGGGREYHSDHEEEHAEHGKKAYEGFHEDTKAAKGHHDKENHLGKYEDQGGMDKEHHHETGHYGAHHHEEHGKKHAKYEESGKHAKGHSTKGSHDIHKKEEYEKKVEFFEEEGDSADEEKNGGYNNENEHSSGGHFKKGNLEADHHHRSKGDSGSFAKGGHVHVHKGHKLAEGHDGHGHHGRDFYKKNRGESGKKWMYHHGNPAKTAKLTLIDRRGDQYFHGPQYYG</sequence>
<protein>
    <submittedName>
        <fullName evidence="1">Uncharacterized protein</fullName>
    </submittedName>
</protein>
<evidence type="ECO:0000313" key="1">
    <source>
        <dbReference type="EMBL" id="KAJ0172511.1"/>
    </source>
</evidence>
<reference evidence="1 2" key="1">
    <citation type="journal article" date="2021" name="Front. Genet.">
        <title>Chromosome-Level Genome Assembly Reveals Significant Gene Expansion in the Toll and IMD Signaling Pathways of Dendrolimus kikuchii.</title>
        <authorList>
            <person name="Zhou J."/>
            <person name="Wu P."/>
            <person name="Xiong Z."/>
            <person name="Liu N."/>
            <person name="Zhao N."/>
            <person name="Ji M."/>
            <person name="Qiu Y."/>
            <person name="Yang B."/>
        </authorList>
    </citation>
    <scope>NUCLEOTIDE SEQUENCE [LARGE SCALE GENOMIC DNA]</scope>
    <source>
        <strain evidence="1">Ann1</strain>
    </source>
</reference>
<gene>
    <name evidence="1" type="ORF">K1T71_011650</name>
</gene>
<evidence type="ECO:0000313" key="2">
    <source>
        <dbReference type="Proteomes" id="UP000824533"/>
    </source>
</evidence>
<proteinExistence type="predicted"/>
<keyword evidence="2" id="KW-1185">Reference proteome</keyword>
<accession>A0ACC1CLT5</accession>
<dbReference type="EMBL" id="CM034407">
    <property type="protein sequence ID" value="KAJ0172511.1"/>
    <property type="molecule type" value="Genomic_DNA"/>
</dbReference>
<name>A0ACC1CLT5_9NEOP</name>
<organism evidence="1 2">
    <name type="scientific">Dendrolimus kikuchii</name>
    <dbReference type="NCBI Taxonomy" id="765133"/>
    <lineage>
        <taxon>Eukaryota</taxon>
        <taxon>Metazoa</taxon>
        <taxon>Ecdysozoa</taxon>
        <taxon>Arthropoda</taxon>
        <taxon>Hexapoda</taxon>
        <taxon>Insecta</taxon>
        <taxon>Pterygota</taxon>
        <taxon>Neoptera</taxon>
        <taxon>Endopterygota</taxon>
        <taxon>Lepidoptera</taxon>
        <taxon>Glossata</taxon>
        <taxon>Ditrysia</taxon>
        <taxon>Bombycoidea</taxon>
        <taxon>Lasiocampidae</taxon>
        <taxon>Dendrolimus</taxon>
    </lineage>
</organism>